<accession>I2FFY9</accession>
<geneLocation type="plasmid" evidence="2">
    <name>pMR68</name>
</geneLocation>
<evidence type="ECO:0000313" key="2">
    <source>
        <dbReference type="EMBL" id="BAM13924.1"/>
    </source>
</evidence>
<dbReference type="PANTHER" id="PTHR40274">
    <property type="entry name" value="VIRGINIAMYCIN B LYASE"/>
    <property type="match status" value="1"/>
</dbReference>
<organism evidence="2">
    <name type="scientific">Pseudomonas sp. K-62</name>
    <dbReference type="NCBI Taxonomy" id="76885"/>
    <lineage>
        <taxon>Bacteria</taxon>
        <taxon>Pseudomonadati</taxon>
        <taxon>Pseudomonadota</taxon>
        <taxon>Gammaproteobacteria</taxon>
        <taxon>Pseudomonadales</taxon>
        <taxon>Pseudomonadaceae</taxon>
        <taxon>Pseudomonas</taxon>
    </lineage>
</organism>
<dbReference type="Gene3D" id="2.130.10.10">
    <property type="entry name" value="YVTN repeat-like/Quinoprotein amine dehydrogenase"/>
    <property type="match status" value="2"/>
</dbReference>
<feature type="region of interest" description="Disordered" evidence="1">
    <location>
        <begin position="317"/>
        <end position="336"/>
    </location>
</feature>
<dbReference type="Pfam" id="PF24684">
    <property type="entry name" value="Vgb_lyase"/>
    <property type="match status" value="1"/>
</dbReference>
<sequence length="408" mass="43253">MLTPVHSESAPMVKEPGPRVAGIVSTEFLLAAVVTTDATPSAIRGKAMSKASNLICALQAARRLAQEVTTDIPCFGTRLLRLGSLYAALTLAAPANAEGVKLFEVPTPDSYPESVTISSDGAIWFTEKQGNKIGRLAPDGRLDEFSIPTQDSRPQGIVVGPDRNLWFTENRGNKLGRITPAGEISEFPLSTPESYPFGIAVGPDGALWFTLSGTNRIGRGTVDGRVSEFELAKTLTPYGITTGPDGNLWFTGFNSNTIGRITPAGQVAEFPLSTSDSAPQNIVSGPDGGLWFTEAAADAVGRITTDGRITEFALPSCLPSSPSEDGRPPRCTSTKSPYGIAASKDGLWVTQHCGGRLSRLTSDGRFTEVSLNGLRAPNGIAVDHDDTVWFALARSNGIGRYRPESNGR</sequence>
<dbReference type="Gene3D" id="2.40.10.500">
    <property type="match status" value="1"/>
</dbReference>
<protein>
    <recommendedName>
        <fullName evidence="3">Virginiamycin B lyase</fullName>
    </recommendedName>
</protein>
<keyword evidence="2" id="KW-0614">Plasmid</keyword>
<reference evidence="2" key="1">
    <citation type="submission" date="2012-04" db="EMBL/GenBank/DDBJ databases">
        <title>Nucleotide sequence of Pseudomonas sp. K-62 plasmid pMR68 containing mercury resistance genes.</title>
        <authorList>
            <person name="Kiyono M."/>
            <person name="Mochizuki Y."/>
            <person name="Koizawa K."/>
            <person name="Sone Y."/>
            <person name="Nakamura R."/>
            <person name="Pan-Hou H."/>
            <person name="Sakabe K."/>
        </authorList>
    </citation>
    <scope>NUCLEOTIDE SEQUENCE</scope>
    <source>
        <strain evidence="2">K-62</strain>
        <plasmid evidence="2">pMR68</plasmid>
    </source>
</reference>
<name>I2FFY9_9PSED</name>
<proteinExistence type="predicted"/>
<dbReference type="SUPFAM" id="SSF63829">
    <property type="entry name" value="Calcium-dependent phosphotriesterase"/>
    <property type="match status" value="2"/>
</dbReference>
<dbReference type="InterPro" id="IPR015943">
    <property type="entry name" value="WD40/YVTN_repeat-like_dom_sf"/>
</dbReference>
<dbReference type="AlphaFoldDB" id="I2FFY9"/>
<evidence type="ECO:0008006" key="3">
    <source>
        <dbReference type="Google" id="ProtNLM"/>
    </source>
</evidence>
<dbReference type="EMBL" id="AB714582">
    <property type="protein sequence ID" value="BAM13924.1"/>
    <property type="molecule type" value="Genomic_DNA"/>
</dbReference>
<dbReference type="PANTHER" id="PTHR40274:SF3">
    <property type="entry name" value="VIRGINIAMYCIN B LYASE"/>
    <property type="match status" value="1"/>
</dbReference>
<evidence type="ECO:0000256" key="1">
    <source>
        <dbReference type="SAM" id="MobiDB-lite"/>
    </source>
</evidence>
<dbReference type="InterPro" id="IPR051344">
    <property type="entry name" value="Vgb"/>
</dbReference>